<reference evidence="2 3" key="1">
    <citation type="submission" date="2016-07" db="EMBL/GenBank/DDBJ databases">
        <title>Caryophanon tenue genome sequencing.</title>
        <authorList>
            <person name="Verma A."/>
            <person name="Pal Y."/>
            <person name="Krishnamurthi S."/>
        </authorList>
    </citation>
    <scope>NUCLEOTIDE SEQUENCE [LARGE SCALE GENOMIC DNA]</scope>
    <source>
        <strain evidence="2 3">DSM 14152</strain>
    </source>
</reference>
<evidence type="ECO:0000313" key="3">
    <source>
        <dbReference type="Proteomes" id="UP000093199"/>
    </source>
</evidence>
<evidence type="ECO:0000256" key="1">
    <source>
        <dbReference type="SAM" id="SignalP"/>
    </source>
</evidence>
<dbReference type="STRING" id="33978.A6M13_10975"/>
<name>A0A1C0YKX5_9BACL</name>
<keyword evidence="3" id="KW-1185">Reference proteome</keyword>
<sequence length="240" mass="27350">MNMKRWIIGSLIAVSCLLSGCGGSFSASEEQQRLQQQVNPDDVQAVQRAVEAFQQDSGGLLPIKTVDNDTDIYIKYLIDFQKLVPTYLAALPDNAYEKGGIYQYVIWDAEQSPTVKLVDLNAAERIREINLRVMVQQYPAFQEQIADYIYTLNYERMGLEPLSVQSPYSTNYLPIVVTTQGQAIVDYRIDLQRLIDDMDIDITPGEDLRPLLIERFDVLPAYSVPYTVNEAREVVFFYTP</sequence>
<feature type="chain" id="PRO_5008649166" evidence="1">
    <location>
        <begin position="27"/>
        <end position="240"/>
    </location>
</feature>
<keyword evidence="1" id="KW-0732">Signal</keyword>
<organism evidence="2 3">
    <name type="scientific">Caryophanon tenue</name>
    <dbReference type="NCBI Taxonomy" id="33978"/>
    <lineage>
        <taxon>Bacteria</taxon>
        <taxon>Bacillati</taxon>
        <taxon>Bacillota</taxon>
        <taxon>Bacilli</taxon>
        <taxon>Bacillales</taxon>
        <taxon>Caryophanaceae</taxon>
        <taxon>Caryophanon</taxon>
    </lineage>
</organism>
<comment type="caution">
    <text evidence="2">The sequence shown here is derived from an EMBL/GenBank/DDBJ whole genome shotgun (WGS) entry which is preliminary data.</text>
</comment>
<feature type="signal peptide" evidence="1">
    <location>
        <begin position="1"/>
        <end position="26"/>
    </location>
</feature>
<dbReference type="PROSITE" id="PS51257">
    <property type="entry name" value="PROKAR_LIPOPROTEIN"/>
    <property type="match status" value="1"/>
</dbReference>
<dbReference type="EMBL" id="MASJ01000003">
    <property type="protein sequence ID" value="OCS87813.1"/>
    <property type="molecule type" value="Genomic_DNA"/>
</dbReference>
<gene>
    <name evidence="2" type="ORF">A6M13_10975</name>
</gene>
<dbReference type="Proteomes" id="UP000093199">
    <property type="component" value="Unassembled WGS sequence"/>
</dbReference>
<proteinExistence type="predicted"/>
<evidence type="ECO:0000313" key="2">
    <source>
        <dbReference type="EMBL" id="OCS87813.1"/>
    </source>
</evidence>
<accession>A0A1C0YKX5</accession>
<dbReference type="AlphaFoldDB" id="A0A1C0YKX5"/>
<protein>
    <submittedName>
        <fullName evidence="2">Uncharacterized protein</fullName>
    </submittedName>
</protein>